<proteinExistence type="predicted"/>
<dbReference type="EMBL" id="JAUSUC010000006">
    <property type="protein sequence ID" value="MDQ0214377.1"/>
    <property type="molecule type" value="Genomic_DNA"/>
</dbReference>
<sequence length="115" mass="13009">MNPQLVVTEEARNFVQMLKSKHGQLIFHLSGGCCDGSTPMCYQESDFLIGSSDRKLGEIEGCSFYIHVNQYEYWKNSQLIIDISNGRGGVFSLESAEGKRFMLQSNILSHDENRP</sequence>
<protein>
    <submittedName>
        <fullName evidence="1">Uncharacterized protein (DUF779 family)</fullName>
    </submittedName>
</protein>
<dbReference type="Proteomes" id="UP001237207">
    <property type="component" value="Unassembled WGS sequence"/>
</dbReference>
<organism evidence="1 2">
    <name type="scientific">Oikeobacillus pervagus</name>
    <dbReference type="NCBI Taxonomy" id="1325931"/>
    <lineage>
        <taxon>Bacteria</taxon>
        <taxon>Bacillati</taxon>
        <taxon>Bacillota</taxon>
        <taxon>Bacilli</taxon>
        <taxon>Bacillales</taxon>
        <taxon>Bacillaceae</taxon>
        <taxon>Oikeobacillus</taxon>
    </lineage>
</organism>
<gene>
    <name evidence="1" type="ORF">J2S13_000773</name>
</gene>
<evidence type="ECO:0000313" key="1">
    <source>
        <dbReference type="EMBL" id="MDQ0214377.1"/>
    </source>
</evidence>
<evidence type="ECO:0000313" key="2">
    <source>
        <dbReference type="Proteomes" id="UP001237207"/>
    </source>
</evidence>
<dbReference type="InterPro" id="IPR008497">
    <property type="entry name" value="DUF779"/>
</dbReference>
<accession>A0AAJ1SZ47</accession>
<dbReference type="AlphaFoldDB" id="A0AAJ1SZ47"/>
<dbReference type="RefSeq" id="WP_307256368.1">
    <property type="nucleotide sequence ID" value="NZ_JAUSUC010000006.1"/>
</dbReference>
<name>A0AAJ1SZ47_9BACI</name>
<dbReference type="Pfam" id="PF05610">
    <property type="entry name" value="DUF779"/>
    <property type="match status" value="1"/>
</dbReference>
<comment type="caution">
    <text evidence="1">The sequence shown here is derived from an EMBL/GenBank/DDBJ whole genome shotgun (WGS) entry which is preliminary data.</text>
</comment>
<dbReference type="PIRSF" id="PIRSF009151">
    <property type="entry name" value="DUF779"/>
    <property type="match status" value="1"/>
</dbReference>
<reference evidence="1" key="1">
    <citation type="submission" date="2023-07" db="EMBL/GenBank/DDBJ databases">
        <title>Genomic Encyclopedia of Type Strains, Phase IV (KMG-IV): sequencing the most valuable type-strain genomes for metagenomic binning, comparative biology and taxonomic classification.</title>
        <authorList>
            <person name="Goeker M."/>
        </authorList>
    </citation>
    <scope>NUCLEOTIDE SEQUENCE</scope>
    <source>
        <strain evidence="1">DSM 23947</strain>
    </source>
</reference>
<keyword evidence="2" id="KW-1185">Reference proteome</keyword>